<organism evidence="1 2">
    <name type="scientific">Paramarasmius palmivorus</name>
    <dbReference type="NCBI Taxonomy" id="297713"/>
    <lineage>
        <taxon>Eukaryota</taxon>
        <taxon>Fungi</taxon>
        <taxon>Dikarya</taxon>
        <taxon>Basidiomycota</taxon>
        <taxon>Agaricomycotina</taxon>
        <taxon>Agaricomycetes</taxon>
        <taxon>Agaricomycetidae</taxon>
        <taxon>Agaricales</taxon>
        <taxon>Marasmiineae</taxon>
        <taxon>Marasmiaceae</taxon>
        <taxon>Paramarasmius</taxon>
    </lineage>
</organism>
<comment type="caution">
    <text evidence="1">The sequence shown here is derived from an EMBL/GenBank/DDBJ whole genome shotgun (WGS) entry which is preliminary data.</text>
</comment>
<gene>
    <name evidence="1" type="ORF">VNI00_010767</name>
</gene>
<sequence>MAESVFKIRSKEQVWVDNYDFLLKQGYRLRKRYQSGWIGSWVLKGVSEQRLKAMGKKRYTEFEDSVVSESKVVDAVRISDDNVVALKHIIPPKGDDPLRAYKHSFQEHRIMKLLASPEIRDDPRNPCPLLLDSFPLPNPEDGIIMVMTLTRYPFIPRFHPAVEALSFVRQMLEVEAFYLPQGWYFFMSAILHIGDEPTLNYCTRERHLPPEPPHLDRIDVKHVRYYLIDYGYSLMFPGHDQRFPVLNTGAYMRLEEFYEEDKAGKSVYALHDPFKADLKQLGKLIRILFGSSLPFLKPLLSALEFQSPEERPDAAAALAMFKQLTKSLCRPTLLRHVRQGVFYQVCKDNSAFHRWWWMRQGTFGWARATAKAIVLKRGRSS</sequence>
<accession>A0AAW0CHK4</accession>
<reference evidence="1 2" key="1">
    <citation type="submission" date="2024-01" db="EMBL/GenBank/DDBJ databases">
        <title>A draft genome for a cacao thread blight-causing isolate of Paramarasmius palmivorus.</title>
        <authorList>
            <person name="Baruah I.K."/>
            <person name="Bukari Y."/>
            <person name="Amoako-Attah I."/>
            <person name="Meinhardt L.W."/>
            <person name="Bailey B.A."/>
            <person name="Cohen S.P."/>
        </authorList>
    </citation>
    <scope>NUCLEOTIDE SEQUENCE [LARGE SCALE GENOMIC DNA]</scope>
    <source>
        <strain evidence="1 2">GH-12</strain>
    </source>
</reference>
<keyword evidence="2" id="KW-1185">Reference proteome</keyword>
<name>A0AAW0CHK4_9AGAR</name>
<protein>
    <recommendedName>
        <fullName evidence="3">Protein kinase domain-containing protein</fullName>
    </recommendedName>
</protein>
<evidence type="ECO:0000313" key="2">
    <source>
        <dbReference type="Proteomes" id="UP001383192"/>
    </source>
</evidence>
<proteinExistence type="predicted"/>
<dbReference type="EMBL" id="JAYKXP010000044">
    <property type="protein sequence ID" value="KAK7037806.1"/>
    <property type="molecule type" value="Genomic_DNA"/>
</dbReference>
<dbReference type="AlphaFoldDB" id="A0AAW0CHK4"/>
<dbReference type="SUPFAM" id="SSF56112">
    <property type="entry name" value="Protein kinase-like (PK-like)"/>
    <property type="match status" value="1"/>
</dbReference>
<evidence type="ECO:0000313" key="1">
    <source>
        <dbReference type="EMBL" id="KAK7037806.1"/>
    </source>
</evidence>
<dbReference type="InterPro" id="IPR011009">
    <property type="entry name" value="Kinase-like_dom_sf"/>
</dbReference>
<evidence type="ECO:0008006" key="3">
    <source>
        <dbReference type="Google" id="ProtNLM"/>
    </source>
</evidence>
<dbReference type="Proteomes" id="UP001383192">
    <property type="component" value="Unassembled WGS sequence"/>
</dbReference>